<dbReference type="InterPro" id="IPR003000">
    <property type="entry name" value="Sirtuin"/>
</dbReference>
<sequence>MEINEEKIESLRKAVDKAENIVFFGGAGVSTESGLPDFRGEKGLYRQKYGLPPESYFSLRLLKYDPEEFFKFQRKRILGYDVKPNAAHLKLAEWEKQGKLRAIITQNIDGLHQEAGSKKVIELHGNIKHCHCMVCHKSYKISAVMETEGIPRCKICRGIIKPDTVLYGEKLDVRLLEKAADHIRKADMLIVGGTSLTVTPAVSLVHECKDKPLVIINLGLTPLDGRANIRIYDKIGKVFSAL</sequence>
<gene>
    <name evidence="6" type="ORF">RASY3_13905</name>
</gene>
<evidence type="ECO:0000256" key="1">
    <source>
        <dbReference type="ARBA" id="ARBA00012928"/>
    </source>
</evidence>
<dbReference type="PANTHER" id="PTHR11085">
    <property type="entry name" value="NAD-DEPENDENT PROTEIN DEACYLASE SIRTUIN-5, MITOCHONDRIAL-RELATED"/>
    <property type="match status" value="1"/>
</dbReference>
<reference evidence="6 7" key="1">
    <citation type="submission" date="2013-06" db="EMBL/GenBank/DDBJ databases">
        <title>Rumen cellulosomics: divergent fiber-degrading strategies revealed by comparative genome-wide analysis of six Ruminococcal strains.</title>
        <authorList>
            <person name="Dassa B."/>
            <person name="Borovok I."/>
            <person name="Lamed R."/>
            <person name="Flint H."/>
            <person name="Yeoman C.J."/>
            <person name="White B."/>
            <person name="Bayer E.A."/>
        </authorList>
    </citation>
    <scope>NUCLEOTIDE SEQUENCE [LARGE SCALE GENOMIC DNA]</scope>
    <source>
        <strain evidence="6 7">SY3</strain>
    </source>
</reference>
<evidence type="ECO:0000256" key="3">
    <source>
        <dbReference type="ARBA" id="ARBA00023027"/>
    </source>
</evidence>
<dbReference type="AlphaFoldDB" id="A0A011VQT7"/>
<organism evidence="6 7">
    <name type="scientific">Ruminococcus albus SY3</name>
    <dbReference type="NCBI Taxonomy" id="1341156"/>
    <lineage>
        <taxon>Bacteria</taxon>
        <taxon>Bacillati</taxon>
        <taxon>Bacillota</taxon>
        <taxon>Clostridia</taxon>
        <taxon>Eubacteriales</taxon>
        <taxon>Oscillospiraceae</taxon>
        <taxon>Ruminococcus</taxon>
    </lineage>
</organism>
<dbReference type="GO" id="GO:0017136">
    <property type="term" value="F:histone deacetylase activity, NAD-dependent"/>
    <property type="evidence" value="ECO:0007669"/>
    <property type="project" value="TreeGrafter"/>
</dbReference>
<evidence type="ECO:0000256" key="2">
    <source>
        <dbReference type="ARBA" id="ARBA00022679"/>
    </source>
</evidence>
<feature type="binding site" evidence="4">
    <location>
        <position position="153"/>
    </location>
    <ligand>
        <name>Zn(2+)</name>
        <dbReference type="ChEBI" id="CHEBI:29105"/>
    </ligand>
</feature>
<dbReference type="PATRIC" id="fig|1341156.4.peg.3808"/>
<dbReference type="Pfam" id="PF02146">
    <property type="entry name" value="SIR2"/>
    <property type="match status" value="1"/>
</dbReference>
<dbReference type="EC" id="2.3.1.286" evidence="1"/>
<evidence type="ECO:0000313" key="7">
    <source>
        <dbReference type="Proteomes" id="UP000021369"/>
    </source>
</evidence>
<dbReference type="GO" id="GO:0046872">
    <property type="term" value="F:metal ion binding"/>
    <property type="evidence" value="ECO:0007669"/>
    <property type="project" value="UniProtKB-KW"/>
</dbReference>
<dbReference type="InterPro" id="IPR026590">
    <property type="entry name" value="Ssirtuin_cat_dom"/>
</dbReference>
<feature type="active site" description="Proton acceptor" evidence="4">
    <location>
        <position position="124"/>
    </location>
</feature>
<proteinExistence type="predicted"/>
<feature type="binding site" evidence="4">
    <location>
        <position position="135"/>
    </location>
    <ligand>
        <name>Zn(2+)</name>
        <dbReference type="ChEBI" id="CHEBI:29105"/>
    </ligand>
</feature>
<dbReference type="PROSITE" id="PS50305">
    <property type="entry name" value="SIRTUIN"/>
    <property type="match status" value="1"/>
</dbReference>
<keyword evidence="4" id="KW-0862">Zinc</keyword>
<dbReference type="InterPro" id="IPR050134">
    <property type="entry name" value="NAD-dep_sirtuin_deacylases"/>
</dbReference>
<keyword evidence="2" id="KW-0808">Transferase</keyword>
<dbReference type="Gene3D" id="3.30.1600.10">
    <property type="entry name" value="SIR2/SIRT2 'Small Domain"/>
    <property type="match status" value="1"/>
</dbReference>
<accession>A0A011VQT7</accession>
<dbReference type="PANTHER" id="PTHR11085:SF4">
    <property type="entry name" value="NAD-DEPENDENT PROTEIN DEACYLASE"/>
    <property type="match status" value="1"/>
</dbReference>
<dbReference type="Proteomes" id="UP000021369">
    <property type="component" value="Unassembled WGS sequence"/>
</dbReference>
<feature type="domain" description="Deacetylase sirtuin-type" evidence="5">
    <location>
        <begin position="1"/>
        <end position="242"/>
    </location>
</feature>
<feature type="binding site" evidence="4">
    <location>
        <position position="156"/>
    </location>
    <ligand>
        <name>Zn(2+)</name>
        <dbReference type="ChEBI" id="CHEBI:29105"/>
    </ligand>
</feature>
<keyword evidence="7" id="KW-1185">Reference proteome</keyword>
<dbReference type="SUPFAM" id="SSF52467">
    <property type="entry name" value="DHS-like NAD/FAD-binding domain"/>
    <property type="match status" value="1"/>
</dbReference>
<dbReference type="InterPro" id="IPR026591">
    <property type="entry name" value="Sirtuin_cat_small_dom_sf"/>
</dbReference>
<feature type="binding site" evidence="4">
    <location>
        <position position="132"/>
    </location>
    <ligand>
        <name>Zn(2+)</name>
        <dbReference type="ChEBI" id="CHEBI:29105"/>
    </ligand>
</feature>
<dbReference type="NCBIfam" id="NF001752">
    <property type="entry name" value="PRK00481.1-1"/>
    <property type="match status" value="1"/>
</dbReference>
<dbReference type="EMBL" id="JEOB01000004">
    <property type="protein sequence ID" value="EXM37616.1"/>
    <property type="molecule type" value="Genomic_DNA"/>
</dbReference>
<dbReference type="GO" id="GO:0070403">
    <property type="term" value="F:NAD+ binding"/>
    <property type="evidence" value="ECO:0007669"/>
    <property type="project" value="InterPro"/>
</dbReference>
<keyword evidence="3" id="KW-0520">NAD</keyword>
<dbReference type="InterPro" id="IPR029035">
    <property type="entry name" value="DHS-like_NAD/FAD-binding_dom"/>
</dbReference>
<evidence type="ECO:0000256" key="4">
    <source>
        <dbReference type="PROSITE-ProRule" id="PRU00236"/>
    </source>
</evidence>
<dbReference type="OrthoDB" id="9800582at2"/>
<evidence type="ECO:0000259" key="5">
    <source>
        <dbReference type="PROSITE" id="PS50305"/>
    </source>
</evidence>
<keyword evidence="4" id="KW-0479">Metal-binding</keyword>
<dbReference type="RefSeq" id="WP_037289171.1">
    <property type="nucleotide sequence ID" value="NZ_JEOB01000004.1"/>
</dbReference>
<evidence type="ECO:0000313" key="6">
    <source>
        <dbReference type="EMBL" id="EXM37616.1"/>
    </source>
</evidence>
<name>A0A011VQT7_RUMAL</name>
<dbReference type="Gene3D" id="3.40.50.1220">
    <property type="entry name" value="TPP-binding domain"/>
    <property type="match status" value="1"/>
</dbReference>
<dbReference type="CDD" id="cd01407">
    <property type="entry name" value="SIR2-fam"/>
    <property type="match status" value="1"/>
</dbReference>
<comment type="caution">
    <text evidence="6">The sequence shown here is derived from an EMBL/GenBank/DDBJ whole genome shotgun (WGS) entry which is preliminary data.</text>
</comment>
<protein>
    <recommendedName>
        <fullName evidence="1">protein acetyllysine N-acetyltransferase</fullName>
        <ecNumber evidence="1">2.3.1.286</ecNumber>
    </recommendedName>
</protein>